<feature type="modified residue" description="4-aspartylphosphate" evidence="2">
    <location>
        <position position="52"/>
    </location>
</feature>
<dbReference type="InterPro" id="IPR011006">
    <property type="entry name" value="CheY-like_superfamily"/>
</dbReference>
<dbReference type="OrthoDB" id="9808843at2"/>
<dbReference type="Gene3D" id="3.40.50.2300">
    <property type="match status" value="1"/>
</dbReference>
<sequence length="208" mass="22080">MSRVLLADDDTAFRDALQTLLGDAGHDVTTAGNGLEAVSAALAVMPEVIVSDVHMPVLEGPDAVSMLRAIPRFCGVSVILMSGDDTDAGIAAEGFLHKPFDPGMLLDALASLSESKHCGSERAPSIPHQAVYRAGETGISATIADRQHQRVARAFELVAEQERRISGLERCGVETGLAIDLYETMVCSVATLTRFERFTVDSVNPAPC</sequence>
<accession>A0A4R5LBY6</accession>
<proteinExistence type="predicted"/>
<dbReference type="Pfam" id="PF00072">
    <property type="entry name" value="Response_reg"/>
    <property type="match status" value="1"/>
</dbReference>
<dbReference type="SUPFAM" id="SSF52172">
    <property type="entry name" value="CheY-like"/>
    <property type="match status" value="1"/>
</dbReference>
<dbReference type="SMART" id="SM00448">
    <property type="entry name" value="REC"/>
    <property type="match status" value="1"/>
</dbReference>
<gene>
    <name evidence="4" type="ORF">E1N52_19635</name>
</gene>
<dbReference type="PROSITE" id="PS50110">
    <property type="entry name" value="RESPONSE_REGULATORY"/>
    <property type="match status" value="1"/>
</dbReference>
<protein>
    <submittedName>
        <fullName evidence="4">Response regulator</fullName>
    </submittedName>
</protein>
<organism evidence="4 5">
    <name type="scientific">Paraburkholderia guartelaensis</name>
    <dbReference type="NCBI Taxonomy" id="2546446"/>
    <lineage>
        <taxon>Bacteria</taxon>
        <taxon>Pseudomonadati</taxon>
        <taxon>Pseudomonadota</taxon>
        <taxon>Betaproteobacteria</taxon>
        <taxon>Burkholderiales</taxon>
        <taxon>Burkholderiaceae</taxon>
        <taxon>Paraburkholderia</taxon>
    </lineage>
</organism>
<keyword evidence="1 2" id="KW-0597">Phosphoprotein</keyword>
<dbReference type="GO" id="GO:0000160">
    <property type="term" value="P:phosphorelay signal transduction system"/>
    <property type="evidence" value="ECO:0007669"/>
    <property type="project" value="InterPro"/>
</dbReference>
<dbReference type="InterPro" id="IPR001789">
    <property type="entry name" value="Sig_transdc_resp-reg_receiver"/>
</dbReference>
<evidence type="ECO:0000313" key="4">
    <source>
        <dbReference type="EMBL" id="TDG06544.1"/>
    </source>
</evidence>
<dbReference type="PANTHER" id="PTHR44591:SF3">
    <property type="entry name" value="RESPONSE REGULATORY DOMAIN-CONTAINING PROTEIN"/>
    <property type="match status" value="1"/>
</dbReference>
<evidence type="ECO:0000256" key="2">
    <source>
        <dbReference type="PROSITE-ProRule" id="PRU00169"/>
    </source>
</evidence>
<dbReference type="PANTHER" id="PTHR44591">
    <property type="entry name" value="STRESS RESPONSE REGULATOR PROTEIN 1"/>
    <property type="match status" value="1"/>
</dbReference>
<dbReference type="EMBL" id="SMOD01000014">
    <property type="protein sequence ID" value="TDG06544.1"/>
    <property type="molecule type" value="Genomic_DNA"/>
</dbReference>
<dbReference type="Proteomes" id="UP000295606">
    <property type="component" value="Unassembled WGS sequence"/>
</dbReference>
<dbReference type="CDD" id="cd00156">
    <property type="entry name" value="REC"/>
    <property type="match status" value="1"/>
</dbReference>
<dbReference type="AlphaFoldDB" id="A0A4R5LBY6"/>
<dbReference type="InterPro" id="IPR050595">
    <property type="entry name" value="Bact_response_regulator"/>
</dbReference>
<evidence type="ECO:0000313" key="5">
    <source>
        <dbReference type="Proteomes" id="UP000295606"/>
    </source>
</evidence>
<comment type="caution">
    <text evidence="4">The sequence shown here is derived from an EMBL/GenBank/DDBJ whole genome shotgun (WGS) entry which is preliminary data.</text>
</comment>
<dbReference type="RefSeq" id="WP_133184395.1">
    <property type="nucleotide sequence ID" value="NZ_SMOD01000014.1"/>
</dbReference>
<name>A0A4R5LBY6_9BURK</name>
<evidence type="ECO:0000259" key="3">
    <source>
        <dbReference type="PROSITE" id="PS50110"/>
    </source>
</evidence>
<evidence type="ECO:0000256" key="1">
    <source>
        <dbReference type="ARBA" id="ARBA00022553"/>
    </source>
</evidence>
<reference evidence="4 5" key="1">
    <citation type="submission" date="2019-03" db="EMBL/GenBank/DDBJ databases">
        <title>Paraburkholderia sp. isolated from native Mimosa gymnas in Guartela State Park, Brazil.</title>
        <authorList>
            <person name="Paulitsch F."/>
            <person name="Hungria M."/>
            <person name="Delamuta J.R.M."/>
            <person name="Ribeiro R.A."/>
            <person name="Dall'Agnol R."/>
            <person name="Silva J.S.B."/>
        </authorList>
    </citation>
    <scope>NUCLEOTIDE SEQUENCE [LARGE SCALE GENOMIC DNA]</scope>
    <source>
        <strain evidence="4 5">CNPSo 3008</strain>
    </source>
</reference>
<feature type="domain" description="Response regulatory" evidence="3">
    <location>
        <begin position="3"/>
        <end position="113"/>
    </location>
</feature>